<evidence type="ECO:0000313" key="3">
    <source>
        <dbReference type="EMBL" id="GAA4119477.1"/>
    </source>
</evidence>
<evidence type="ECO:0000313" key="4">
    <source>
        <dbReference type="Proteomes" id="UP001501495"/>
    </source>
</evidence>
<feature type="transmembrane region" description="Helical" evidence="2">
    <location>
        <begin position="81"/>
        <end position="102"/>
    </location>
</feature>
<keyword evidence="2" id="KW-0472">Membrane</keyword>
<comment type="caution">
    <text evidence="3">The sequence shown here is derived from an EMBL/GenBank/DDBJ whole genome shotgun (WGS) entry which is preliminary data.</text>
</comment>
<sequence length="109" mass="11199">MNLLMSGSPRPTPEHADRHVAPPAGRRDVHDVLDDAAVPSTGAALLTLVTMALAVGASIALVVVAFLGLDAFGVAGFEGSVPAGLVAIFVGQPLVWLAWLAVARRASHR</sequence>
<evidence type="ECO:0000256" key="2">
    <source>
        <dbReference type="SAM" id="Phobius"/>
    </source>
</evidence>
<organism evidence="3 4">
    <name type="scientific">Nocardioides fonticola</name>
    <dbReference type="NCBI Taxonomy" id="450363"/>
    <lineage>
        <taxon>Bacteria</taxon>
        <taxon>Bacillati</taxon>
        <taxon>Actinomycetota</taxon>
        <taxon>Actinomycetes</taxon>
        <taxon>Propionibacteriales</taxon>
        <taxon>Nocardioidaceae</taxon>
        <taxon>Nocardioides</taxon>
    </lineage>
</organism>
<gene>
    <name evidence="3" type="ORF">GCM10022215_22100</name>
</gene>
<reference evidence="4" key="1">
    <citation type="journal article" date="2019" name="Int. J. Syst. Evol. Microbiol.">
        <title>The Global Catalogue of Microorganisms (GCM) 10K type strain sequencing project: providing services to taxonomists for standard genome sequencing and annotation.</title>
        <authorList>
            <consortium name="The Broad Institute Genomics Platform"/>
            <consortium name="The Broad Institute Genome Sequencing Center for Infectious Disease"/>
            <person name="Wu L."/>
            <person name="Ma J."/>
        </authorList>
    </citation>
    <scope>NUCLEOTIDE SEQUENCE [LARGE SCALE GENOMIC DNA]</scope>
    <source>
        <strain evidence="4">JCM 16703</strain>
    </source>
</reference>
<keyword evidence="2" id="KW-1133">Transmembrane helix</keyword>
<keyword evidence="2" id="KW-0812">Transmembrane</keyword>
<accession>A0ABP7XJ24</accession>
<protein>
    <submittedName>
        <fullName evidence="3">Uncharacterized protein</fullName>
    </submittedName>
</protein>
<proteinExistence type="predicted"/>
<dbReference type="Proteomes" id="UP001501495">
    <property type="component" value="Unassembled WGS sequence"/>
</dbReference>
<feature type="compositionally biased region" description="Basic and acidic residues" evidence="1">
    <location>
        <begin position="12"/>
        <end position="26"/>
    </location>
</feature>
<feature type="transmembrane region" description="Helical" evidence="2">
    <location>
        <begin position="43"/>
        <end position="69"/>
    </location>
</feature>
<name>A0ABP7XJ24_9ACTN</name>
<keyword evidence="4" id="KW-1185">Reference proteome</keyword>
<dbReference type="EMBL" id="BAAAZH010000014">
    <property type="protein sequence ID" value="GAA4119477.1"/>
    <property type="molecule type" value="Genomic_DNA"/>
</dbReference>
<evidence type="ECO:0000256" key="1">
    <source>
        <dbReference type="SAM" id="MobiDB-lite"/>
    </source>
</evidence>
<feature type="region of interest" description="Disordered" evidence="1">
    <location>
        <begin position="1"/>
        <end position="26"/>
    </location>
</feature>